<dbReference type="RefSeq" id="WP_008470033.1">
    <property type="nucleotide sequence ID" value="NZ_AYZP01000003.1"/>
</dbReference>
<dbReference type="Proteomes" id="UP000009320">
    <property type="component" value="Unassembled WGS sequence"/>
</dbReference>
<dbReference type="GO" id="GO:0080120">
    <property type="term" value="P:CAAX-box protein maturation"/>
    <property type="evidence" value="ECO:0007669"/>
    <property type="project" value="UniProtKB-ARBA"/>
</dbReference>
<accession>I7L9E9</accession>
<dbReference type="GO" id="GO:0004175">
    <property type="term" value="F:endopeptidase activity"/>
    <property type="evidence" value="ECO:0007669"/>
    <property type="project" value="UniProtKB-ARBA"/>
</dbReference>
<protein>
    <recommendedName>
        <fullName evidence="3">CAAX prenyl protease 2/Lysostaphin resistance protein A-like domain-containing protein</fullName>
    </recommendedName>
</protein>
<dbReference type="AlphaFoldDB" id="I7L9E9"/>
<keyword evidence="2" id="KW-0472">Membrane</keyword>
<reference evidence="4 5" key="1">
    <citation type="submission" date="2012-06" db="EMBL/GenBank/DDBJ databases">
        <title>Draft Genome Sequence of Lactobacillus hominis Strain CRBIP 24.179T, isolated from human intestine.</title>
        <authorList>
            <person name="Cousin S."/>
            <person name="Ma L."/>
            <person name="Bizet C."/>
            <person name="Loux V."/>
            <person name="Bouchier C."/>
            <person name="Clermont D."/>
            <person name="Creno S."/>
        </authorList>
    </citation>
    <scope>NUCLEOTIDE SEQUENCE [LARGE SCALE GENOMIC DNA]</scope>
    <source>
        <strain evidence="5">CRBIP 24.179T</strain>
    </source>
</reference>
<keyword evidence="2" id="KW-1133">Transmembrane helix</keyword>
<feature type="transmembrane region" description="Helical" evidence="2">
    <location>
        <begin position="205"/>
        <end position="222"/>
    </location>
</feature>
<feature type="transmembrane region" description="Helical" evidence="2">
    <location>
        <begin position="79"/>
        <end position="104"/>
    </location>
</feature>
<evidence type="ECO:0000259" key="3">
    <source>
        <dbReference type="Pfam" id="PF02517"/>
    </source>
</evidence>
<dbReference type="GeneID" id="82846600"/>
<comment type="similarity">
    <text evidence="1">Belongs to the UPF0177 family.</text>
</comment>
<sequence length="223" mass="25422">MNTNAPTSMQGNLIRYGVYIVLYLLVFGLKSLSVLGSKVHLVGVVFFVLFSAVVLLFYIRRFNREKSRYFKPAFSLSFLGDYGFILGMTILVIASRIFIAYLQAKGRIPLTRYQMVYAKKDSTPLFWFLIFSHGFILPVLQQFLTVGFFFNYGFRKDSLITGILGIICSGLFFSVLNFQCSLSLFIIDAIIGMTLAWSYLYSQSLWIPMYLAILNGIFAILLI</sequence>
<evidence type="ECO:0000313" key="5">
    <source>
        <dbReference type="Proteomes" id="UP000009320"/>
    </source>
</evidence>
<evidence type="ECO:0000313" key="4">
    <source>
        <dbReference type="EMBL" id="CCI81324.1"/>
    </source>
</evidence>
<dbReference type="eggNOG" id="ENOG503294Z">
    <property type="taxonomic scope" value="Bacteria"/>
</dbReference>
<dbReference type="InterPro" id="IPR003675">
    <property type="entry name" value="Rce1/LyrA-like_dom"/>
</dbReference>
<dbReference type="Pfam" id="PF02517">
    <property type="entry name" value="Rce1-like"/>
    <property type="match status" value="1"/>
</dbReference>
<dbReference type="EMBL" id="CAKE01000002">
    <property type="protein sequence ID" value="CCI81324.1"/>
    <property type="molecule type" value="Genomic_DNA"/>
</dbReference>
<keyword evidence="5" id="KW-1185">Reference proteome</keyword>
<feature type="domain" description="CAAX prenyl protease 2/Lysostaphin resistance protein A-like" evidence="3">
    <location>
        <begin position="125"/>
        <end position="214"/>
    </location>
</feature>
<gene>
    <name evidence="4" type="ORF">BN55_07125</name>
</gene>
<comment type="caution">
    <text evidence="4">The sequence shown here is derived from an EMBL/GenBank/DDBJ whole genome shotgun (WGS) entry which is preliminary data.</text>
</comment>
<feature type="transmembrane region" description="Helical" evidence="2">
    <location>
        <begin position="158"/>
        <end position="175"/>
    </location>
</feature>
<proteinExistence type="inferred from homology"/>
<keyword evidence="2" id="KW-0812">Transmembrane</keyword>
<organism evidence="4 5">
    <name type="scientific">Lactobacillus hominis DSM 23910 = CRBIP 24.179</name>
    <dbReference type="NCBI Taxonomy" id="1423758"/>
    <lineage>
        <taxon>Bacteria</taxon>
        <taxon>Bacillati</taxon>
        <taxon>Bacillota</taxon>
        <taxon>Bacilli</taxon>
        <taxon>Lactobacillales</taxon>
        <taxon>Lactobacillaceae</taxon>
        <taxon>Lactobacillus</taxon>
    </lineage>
</organism>
<evidence type="ECO:0000256" key="2">
    <source>
        <dbReference type="SAM" id="Phobius"/>
    </source>
</evidence>
<feature type="transmembrane region" description="Helical" evidence="2">
    <location>
        <begin position="13"/>
        <end position="32"/>
    </location>
</feature>
<evidence type="ECO:0000256" key="1">
    <source>
        <dbReference type="ARBA" id="ARBA00009067"/>
    </source>
</evidence>
<name>I7L9E9_9LACO</name>
<feature type="transmembrane region" description="Helical" evidence="2">
    <location>
        <begin position="39"/>
        <end position="59"/>
    </location>
</feature>
<dbReference type="STRING" id="1423758.FC41_GL001245"/>
<feature type="transmembrane region" description="Helical" evidence="2">
    <location>
        <begin position="125"/>
        <end position="152"/>
    </location>
</feature>
<feature type="transmembrane region" description="Helical" evidence="2">
    <location>
        <begin position="182"/>
        <end position="199"/>
    </location>
</feature>